<name>A0A455ZFF4_9FLAO</name>
<reference evidence="1" key="6">
    <citation type="journal article" date="2017" name="Nat. Commun.">
        <title>Evolutionary dynamics and genomic features of the Elizabethkingia anophelis 2015 to 2016 Wisconsin outbreak strain.</title>
        <authorList>
            <person name="Perrin A."/>
            <person name="Larsonneur E."/>
            <person name="Nicholson A.C."/>
            <person name="Edwards D.J."/>
            <person name="Gundlach K.M."/>
            <person name="Whitney A.M."/>
            <person name="Gulvik C.A."/>
            <person name="Bell M.E."/>
            <person name="Rendueles O."/>
            <person name="Cury J."/>
            <person name="Hugon P."/>
            <person name="Clermont D."/>
            <person name="Enouf V."/>
            <person name="Loparev V."/>
            <person name="Juieng P."/>
            <person name="Monson T."/>
            <person name="Warshauer D."/>
            <person name="Elbadawi L.I."/>
            <person name="Walters M.S."/>
            <person name="Crist M.B."/>
            <person name="Noble-Wang J."/>
            <person name="Borlaug G."/>
            <person name="Rocha E.P.C."/>
            <person name="Criscuolo A."/>
            <person name="Touchon M."/>
            <person name="Davis J.P."/>
            <person name="Holt K.E."/>
            <person name="McQuiston J.R."/>
            <person name="Brisse S."/>
        </authorList>
    </citation>
    <scope>NUCLEOTIDE SEQUENCE</scope>
</reference>
<protein>
    <submittedName>
        <fullName evidence="1">Uncharacterized protein</fullName>
    </submittedName>
</protein>
<gene>
    <name evidence="1" type="primary">ICEEaIII(1)_R26_44738_44613</name>
</gene>
<organism evidence="1">
    <name type="scientific">Elizabethkingia anophelis</name>
    <dbReference type="NCBI Taxonomy" id="1117645"/>
    <lineage>
        <taxon>Bacteria</taxon>
        <taxon>Pseudomonadati</taxon>
        <taxon>Bacteroidota</taxon>
        <taxon>Flavobacteriia</taxon>
        <taxon>Flavobacteriales</taxon>
        <taxon>Weeksellaceae</taxon>
        <taxon>Elizabethkingia</taxon>
    </lineage>
</organism>
<reference evidence="1" key="2">
    <citation type="journal article" date="2014" name="PLoS ONE">
        <title>Insights from the genome annotation of Elizabethkingia anophelis from the malaria vector Anopheles gambiae.</title>
        <authorList>
            <person name="Kukutla P."/>
            <person name="Lindberg B.G."/>
            <person name="Pei D."/>
            <person name="Rayl M."/>
            <person name="Yu W."/>
            <person name="Steritz M."/>
            <person name="Faye I."/>
            <person name="Xu J."/>
        </authorList>
    </citation>
    <scope>NUCLEOTIDE SEQUENCE</scope>
</reference>
<reference evidence="1" key="7">
    <citation type="journal article" date="2017" name="Sci. Rep.">
        <title>Genomic features, phylogenetic relationships, and comparative genomics of Elizabethkingia anophelis strain EM361-97 isolated in Taiwan.</title>
        <authorList>
            <person name="Lin J.N."/>
            <person name="Lai C.H."/>
            <person name="Yang C.H."/>
            <person name="Huang Y.H."/>
            <person name="Lin H.H."/>
        </authorList>
    </citation>
    <scope>NUCLEOTIDE SEQUENCE</scope>
</reference>
<dbReference type="EMBL" id="BK010606">
    <property type="protein sequence ID" value="DAC75490.1"/>
    <property type="molecule type" value="Genomic_DNA"/>
</dbReference>
<dbReference type="AlphaFoldDB" id="A0A455ZFF4"/>
<reference evidence="1" key="4">
    <citation type="journal article" date="2016" name="Sci. Rep.">
        <title>Genomic epidemiology and global diversity of the emerging bacterial pathogen Elizabethkingia anophelis.</title>
        <authorList>
            <person name="Breurec S."/>
            <person name="Criscuolo A."/>
            <person name="Diancourt L."/>
            <person name="Rendueles O."/>
            <person name="Vandenbogaert M."/>
            <person name="Passet V."/>
            <person name="Caro V."/>
            <person name="Rocha E.P."/>
            <person name="Touchon M."/>
            <person name="Brisse S."/>
        </authorList>
    </citation>
    <scope>NUCLEOTIDE SEQUENCE</scope>
</reference>
<evidence type="ECO:0000313" key="1">
    <source>
        <dbReference type="EMBL" id="DAC75490.1"/>
    </source>
</evidence>
<reference evidence="1" key="5">
    <citation type="journal article" date="2017" name="Genome Announc.">
        <title>Complete Circularized Genome Sequences of Four Strains of Elizabethkingia anophelis, Including Two Novel Strains Isolated from Wild-Caught Anopheles sinensis.</title>
        <authorList>
            <person name="Pei D."/>
            <person name="Nicholson A.C."/>
            <person name="Jiang J."/>
            <person name="Chen H."/>
            <person name="Whitney A.M."/>
            <person name="Villarma A."/>
            <person name="Bell M."/>
            <person name="Humrighouse B."/>
            <person name="Rowe L.A."/>
            <person name="Sheth M."/>
            <person name="Batra D."/>
            <person name="Juieng P."/>
            <person name="Loparev V.N."/>
            <person name="McQuiston J.R."/>
            <person name="Lan Y."/>
            <person name="Ma Y."/>
            <person name="Xu J."/>
        </authorList>
    </citation>
    <scope>NUCLEOTIDE SEQUENCE</scope>
</reference>
<proteinExistence type="predicted"/>
<reference evidence="1" key="1">
    <citation type="journal article" date="2014" name="Genome Biol. Evol.">
        <title>Comparative genomic analysis of malaria mosquito vector-associated novel pathogen Elizabethkingia anophelis.</title>
        <authorList>
            <person name="Teo J."/>
            <person name="Tan S.Y."/>
            <person name="Liu Y."/>
            <person name="Tay M."/>
            <person name="Ding Y."/>
            <person name="Li Y."/>
            <person name="Kjelleberg S."/>
            <person name="Givskov M."/>
            <person name="Lin R.T."/>
            <person name="Yang L."/>
        </authorList>
    </citation>
    <scope>NUCLEOTIDE SEQUENCE</scope>
</reference>
<reference evidence="1" key="3">
    <citation type="journal article" date="2016" name="Genome Announc.">
        <title>Complete Genome Sequences of Four Strains from the 2015-2016 Elizabethkingia anophelis Outbreak.</title>
        <authorList>
            <person name="Nicholson A.C."/>
            <person name="Whitney A.M."/>
            <person name="Emery B.D."/>
            <person name="Bell M.E."/>
            <person name="Gartin J.T."/>
            <person name="Humrighouse B.W."/>
            <person name="Loparev V.N."/>
            <person name="Batra D."/>
            <person name="Sheth M."/>
            <person name="Rowe L.A."/>
            <person name="Juieng P."/>
            <person name="Knipe K."/>
            <person name="Gulvik C."/>
            <person name="McQuiston J.R."/>
        </authorList>
    </citation>
    <scope>NUCLEOTIDE SEQUENCE</scope>
</reference>
<reference evidence="1" key="8">
    <citation type="journal article" date="2018" name="J. ISSAAS">
        <title>In Silico Identification of Three Types of Integrative and Conjugative Elements (ICEs) in Elizabethkingia anophelis Strains Isolated from Around the World.</title>
        <authorList>
            <person name="Xu J."/>
            <person name="Pei D."/>
            <person name="Nicholson A."/>
            <person name="Lan Y."/>
            <person name="Xia Q."/>
        </authorList>
    </citation>
    <scope>NUCLEOTIDE SEQUENCE</scope>
</reference>
<accession>A0A455ZFF4</accession>
<sequence length="41" mass="4558">MNNKTVSAKEIILKNPIVKVNDSNPSIPKTVKIIGRINEIQ</sequence>